<evidence type="ECO:0000313" key="9">
    <source>
        <dbReference type="Proteomes" id="UP000247807"/>
    </source>
</evidence>
<dbReference type="RefSeq" id="WP_158466034.1">
    <property type="nucleotide sequence ID" value="NZ_QJUE01000002.1"/>
</dbReference>
<evidence type="ECO:0000256" key="2">
    <source>
        <dbReference type="ARBA" id="ARBA00022475"/>
    </source>
</evidence>
<evidence type="ECO:0000256" key="3">
    <source>
        <dbReference type="ARBA" id="ARBA00022692"/>
    </source>
</evidence>
<evidence type="ECO:0000256" key="6">
    <source>
        <dbReference type="RuleBase" id="RU366058"/>
    </source>
</evidence>
<evidence type="ECO:0000259" key="7">
    <source>
        <dbReference type="Pfam" id="PF09335"/>
    </source>
</evidence>
<evidence type="ECO:0000256" key="1">
    <source>
        <dbReference type="ARBA" id="ARBA00004651"/>
    </source>
</evidence>
<dbReference type="InterPro" id="IPR015414">
    <property type="entry name" value="TMEM64"/>
</dbReference>
<dbReference type="Pfam" id="PF09335">
    <property type="entry name" value="VTT_dom"/>
    <property type="match status" value="1"/>
</dbReference>
<evidence type="ECO:0000256" key="5">
    <source>
        <dbReference type="ARBA" id="ARBA00023136"/>
    </source>
</evidence>
<dbReference type="GO" id="GO:0005886">
    <property type="term" value="C:plasma membrane"/>
    <property type="evidence" value="ECO:0007669"/>
    <property type="project" value="UniProtKB-SubCell"/>
</dbReference>
<dbReference type="InterPro" id="IPR032816">
    <property type="entry name" value="VTT_dom"/>
</dbReference>
<organism evidence="8 9">
    <name type="scientific">Prochlorococcus marinus XMU1408</name>
    <dbReference type="NCBI Taxonomy" id="2213228"/>
    <lineage>
        <taxon>Bacteria</taxon>
        <taxon>Bacillati</taxon>
        <taxon>Cyanobacteriota</taxon>
        <taxon>Cyanophyceae</taxon>
        <taxon>Synechococcales</taxon>
        <taxon>Prochlorococcaceae</taxon>
        <taxon>Prochlorococcus</taxon>
    </lineage>
</organism>
<protein>
    <recommendedName>
        <fullName evidence="6">TVP38/TMEM64 family membrane protein</fullName>
    </recommendedName>
</protein>
<sequence length="223" mass="24056">MRKEKLRKFLLIALITGAFILLVFLIQTYGIEPLRSAVKEMGIWAPLGILLLRGISVILPALPSSVYSLLAGSLLGFKTGYLTIFMSDLIFCQLAFFIARNFGRAPVRKLVGEKAMQKIEGFNQNQLEGNFFLMTGLLMTGLFDFLSYALGIGGTRWRLFTPALIISLLISDSIIVAVGAGVSQGAGLMLGAALLGMFGLATIAGFNKNKTSLNQGGKQGNKN</sequence>
<accession>A0A318QZD6</accession>
<keyword evidence="3 6" id="KW-0812">Transmembrane</keyword>
<dbReference type="EMBL" id="QJUE01000002">
    <property type="protein sequence ID" value="PYE02536.1"/>
    <property type="molecule type" value="Genomic_DNA"/>
</dbReference>
<feature type="transmembrane region" description="Helical" evidence="6">
    <location>
        <begin position="186"/>
        <end position="206"/>
    </location>
</feature>
<keyword evidence="5 6" id="KW-0472">Membrane</keyword>
<dbReference type="PANTHER" id="PTHR12677:SF59">
    <property type="entry name" value="GOLGI APPARATUS MEMBRANE PROTEIN TVP38-RELATED"/>
    <property type="match status" value="1"/>
</dbReference>
<feature type="transmembrane region" description="Helical" evidence="6">
    <location>
        <begin position="159"/>
        <end position="180"/>
    </location>
</feature>
<dbReference type="PANTHER" id="PTHR12677">
    <property type="entry name" value="GOLGI APPARATUS MEMBRANE PROTEIN TVP38-RELATED"/>
    <property type="match status" value="1"/>
</dbReference>
<dbReference type="OrthoDB" id="531100at2"/>
<comment type="caution">
    <text evidence="8">The sequence shown here is derived from an EMBL/GenBank/DDBJ whole genome shotgun (WGS) entry which is preliminary data.</text>
</comment>
<feature type="transmembrane region" description="Helical" evidence="6">
    <location>
        <begin position="43"/>
        <end position="67"/>
    </location>
</feature>
<name>A0A318QZD6_PROMR</name>
<feature type="transmembrane region" description="Helical" evidence="6">
    <location>
        <begin position="79"/>
        <end position="99"/>
    </location>
</feature>
<reference evidence="8 9" key="1">
    <citation type="journal article" date="2018" name="Appl. Environ. Microbiol.">
        <title>Genome rearrangement shapes Prochlorococcus ecological adaptation.</title>
        <authorList>
            <person name="Yan W."/>
            <person name="Wei S."/>
            <person name="Wang Q."/>
            <person name="Xiao X."/>
            <person name="Zeng Q."/>
            <person name="Jiao N."/>
            <person name="Zhang R."/>
        </authorList>
    </citation>
    <scope>NUCLEOTIDE SEQUENCE [LARGE SCALE GENOMIC DNA]</scope>
    <source>
        <strain evidence="8 9">XMU1408</strain>
    </source>
</reference>
<comment type="subcellular location">
    <subcellularLocation>
        <location evidence="1 6">Cell membrane</location>
        <topology evidence="1 6">Multi-pass membrane protein</topology>
    </subcellularLocation>
</comment>
<dbReference type="AlphaFoldDB" id="A0A318QZD6"/>
<gene>
    <name evidence="8" type="ORF">DNJ73_01885</name>
</gene>
<dbReference type="Proteomes" id="UP000247807">
    <property type="component" value="Unassembled WGS sequence"/>
</dbReference>
<evidence type="ECO:0000313" key="8">
    <source>
        <dbReference type="EMBL" id="PYE02536.1"/>
    </source>
</evidence>
<feature type="transmembrane region" description="Helical" evidence="6">
    <location>
        <begin position="9"/>
        <end position="31"/>
    </location>
</feature>
<evidence type="ECO:0000256" key="4">
    <source>
        <dbReference type="ARBA" id="ARBA00022989"/>
    </source>
</evidence>
<proteinExistence type="inferred from homology"/>
<keyword evidence="4 6" id="KW-1133">Transmembrane helix</keyword>
<feature type="transmembrane region" description="Helical" evidence="6">
    <location>
        <begin position="131"/>
        <end position="152"/>
    </location>
</feature>
<comment type="similarity">
    <text evidence="6">Belongs to the TVP38/TMEM64 family.</text>
</comment>
<keyword evidence="2 6" id="KW-1003">Cell membrane</keyword>
<feature type="domain" description="VTT" evidence="7">
    <location>
        <begin position="62"/>
        <end position="179"/>
    </location>
</feature>